<dbReference type="PANTHER" id="PTHR34351:SF1">
    <property type="entry name" value="SLR1927 PROTEIN"/>
    <property type="match status" value="1"/>
</dbReference>
<name>D5VTK2_METIM</name>
<evidence type="ECO:0000313" key="4">
    <source>
        <dbReference type="Proteomes" id="UP000002061"/>
    </source>
</evidence>
<dbReference type="eggNOG" id="arCOG02742">
    <property type="taxonomic scope" value="Archaea"/>
</dbReference>
<dbReference type="AlphaFoldDB" id="D5VTK2"/>
<protein>
    <recommendedName>
        <fullName evidence="2">DUF58 domain-containing protein</fullName>
    </recommendedName>
</protein>
<feature type="transmembrane region" description="Helical" evidence="1">
    <location>
        <begin position="28"/>
        <end position="46"/>
    </location>
</feature>
<gene>
    <name evidence="3" type="ordered locus">Metin_1253</name>
</gene>
<keyword evidence="4" id="KW-1185">Reference proteome</keyword>
<dbReference type="RefSeq" id="WP_013100650.1">
    <property type="nucleotide sequence ID" value="NC_014122.1"/>
</dbReference>
<dbReference type="PANTHER" id="PTHR34351">
    <property type="entry name" value="SLR1927 PROTEIN-RELATED"/>
    <property type="match status" value="1"/>
</dbReference>
<evidence type="ECO:0000256" key="1">
    <source>
        <dbReference type="SAM" id="Phobius"/>
    </source>
</evidence>
<dbReference type="Proteomes" id="UP000002061">
    <property type="component" value="Chromosome"/>
</dbReference>
<dbReference type="HOGENOM" id="CLU_052301_0_0_2"/>
<dbReference type="EMBL" id="CP002009">
    <property type="protein sequence ID" value="ADG13905.1"/>
    <property type="molecule type" value="Genomic_DNA"/>
</dbReference>
<keyword evidence="1" id="KW-0812">Transmembrane</keyword>
<evidence type="ECO:0000313" key="3">
    <source>
        <dbReference type="EMBL" id="ADG13905.1"/>
    </source>
</evidence>
<proteinExistence type="predicted"/>
<evidence type="ECO:0000259" key="2">
    <source>
        <dbReference type="Pfam" id="PF01882"/>
    </source>
</evidence>
<organism evidence="3 4">
    <name type="scientific">Methanocaldococcus infernus (strain DSM 11812 / JCM 15783 / ME)</name>
    <dbReference type="NCBI Taxonomy" id="573063"/>
    <lineage>
        <taxon>Archaea</taxon>
        <taxon>Methanobacteriati</taxon>
        <taxon>Methanobacteriota</taxon>
        <taxon>Methanomada group</taxon>
        <taxon>Methanococci</taxon>
        <taxon>Methanococcales</taxon>
        <taxon>Methanocaldococcaceae</taxon>
        <taxon>Methanocaldococcus</taxon>
    </lineage>
</organism>
<dbReference type="OrthoDB" id="3263at2157"/>
<accession>D5VTK2</accession>
<keyword evidence="1" id="KW-0472">Membrane</keyword>
<dbReference type="GeneID" id="9132273"/>
<feature type="domain" description="DUF58" evidence="2">
    <location>
        <begin position="179"/>
        <end position="232"/>
    </location>
</feature>
<keyword evidence="1" id="KW-1133">Transmembrane helix</keyword>
<sequence length="389" mass="45729">MKRDDILILTIILLMAQAYLFVNISSIILALLILGYLIFIKLFFVPKVKIFPLNKKIECYEGEEIEIRFKIKNMSKIPLVVKYIYGCEITIEKNGEGIYKLFLKYDKKGRHKIDEFKFLVYERNKIFFKEYVVSDSVVIDVYPSVESLKKLLRINRNAKIAEEFLTLLKSTVGLDFEGVREYTVGDRYKSIDWKRSAKYQNLMVKEFLREGEKITLLLDVSNTFKRGKADKLAQLVYHLIDLLNSKNLNFKVVLFDDFEIKGIYENLDLKKAKKIIQDYLEEVYGIPNLRVEEYNSLYSMLSKVAEGKVILVTDFALRIKDILNLSKNCKLFVISLNPILFLSKEDLDSEEKIVKIYHRYVERERLKKKLLQYCPIIDLGKNDIIELKP</sequence>
<dbReference type="InterPro" id="IPR002881">
    <property type="entry name" value="DUF58"/>
</dbReference>
<dbReference type="Pfam" id="PF01882">
    <property type="entry name" value="DUF58"/>
    <property type="match status" value="1"/>
</dbReference>
<dbReference type="STRING" id="573063.Metin_1253"/>
<dbReference type="KEGG" id="mif:Metin_1253"/>
<reference evidence="3" key="1">
    <citation type="submission" date="2010-04" db="EMBL/GenBank/DDBJ databases">
        <title>Complete sequence of Methanocaldococcus infernus ME.</title>
        <authorList>
            <consortium name="US DOE Joint Genome Institute"/>
            <person name="Lucas S."/>
            <person name="Copeland A."/>
            <person name="Lapidus A."/>
            <person name="Cheng J.-F."/>
            <person name="Bruce D."/>
            <person name="Goodwin L."/>
            <person name="Pitluck S."/>
            <person name="Munk A.C."/>
            <person name="Detter J.C."/>
            <person name="Han C."/>
            <person name="Tapia R."/>
            <person name="Land M."/>
            <person name="Hauser L."/>
            <person name="Kyrpides N."/>
            <person name="Mikhailova N."/>
            <person name="Sieprawska-Lupa M."/>
            <person name="Whitman W.B."/>
            <person name="Woyke T."/>
        </authorList>
    </citation>
    <scope>NUCLEOTIDE SEQUENCE [LARGE SCALE GENOMIC DNA]</scope>
    <source>
        <strain evidence="3">ME</strain>
    </source>
</reference>